<evidence type="ECO:0000313" key="6">
    <source>
        <dbReference type="Proteomes" id="UP000005270"/>
    </source>
</evidence>
<dbReference type="SMART" id="SM00382">
    <property type="entry name" value="AAA"/>
    <property type="match status" value="1"/>
</dbReference>
<evidence type="ECO:0000256" key="1">
    <source>
        <dbReference type="ARBA" id="ARBA00022448"/>
    </source>
</evidence>
<dbReference type="InterPro" id="IPR013563">
    <property type="entry name" value="Oligopep_ABC_C"/>
</dbReference>
<dbReference type="CDD" id="cd03257">
    <property type="entry name" value="ABC_NikE_OppD_transporters"/>
    <property type="match status" value="1"/>
</dbReference>
<dbReference type="InParanoid" id="I3TGC0"/>
<keyword evidence="6" id="KW-1185">Reference proteome</keyword>
<gene>
    <name evidence="5" type="ordered locus">TCELL_1386</name>
</gene>
<feature type="domain" description="ABC transporter" evidence="4">
    <location>
        <begin position="5"/>
        <end position="252"/>
    </location>
</feature>
<keyword evidence="3" id="KW-0067">ATP-binding</keyword>
<evidence type="ECO:0000256" key="2">
    <source>
        <dbReference type="ARBA" id="ARBA00022741"/>
    </source>
</evidence>
<dbReference type="GO" id="GO:0016887">
    <property type="term" value="F:ATP hydrolysis activity"/>
    <property type="evidence" value="ECO:0007669"/>
    <property type="project" value="InterPro"/>
</dbReference>
<evidence type="ECO:0000256" key="3">
    <source>
        <dbReference type="ARBA" id="ARBA00022840"/>
    </source>
</evidence>
<evidence type="ECO:0000259" key="4">
    <source>
        <dbReference type="PROSITE" id="PS50893"/>
    </source>
</evidence>
<proteinExistence type="predicted"/>
<keyword evidence="1" id="KW-0813">Transport</keyword>
<dbReference type="GO" id="GO:0015833">
    <property type="term" value="P:peptide transport"/>
    <property type="evidence" value="ECO:0007669"/>
    <property type="project" value="InterPro"/>
</dbReference>
<dbReference type="InterPro" id="IPR027417">
    <property type="entry name" value="P-loop_NTPase"/>
</dbReference>
<dbReference type="EMBL" id="CP003531">
    <property type="protein sequence ID" value="AFK51808.1"/>
    <property type="molecule type" value="Genomic_DNA"/>
</dbReference>
<dbReference type="PANTHER" id="PTHR43067:SF3">
    <property type="entry name" value="MALTOSE ABC TRANSPORTER, ATP-BINDING PROTEIN"/>
    <property type="match status" value="1"/>
</dbReference>
<protein>
    <submittedName>
        <fullName evidence="5">Oligopeptide/dipeptide ABC transporter, ATPase subunit</fullName>
    </submittedName>
</protein>
<dbReference type="InterPro" id="IPR003593">
    <property type="entry name" value="AAA+_ATPase"/>
</dbReference>
<dbReference type="AlphaFoldDB" id="I3TGC0"/>
<organism evidence="5 6">
    <name type="scientific">Thermogladius calderae (strain DSM 22663 / VKM B-2946 / 1633)</name>
    <dbReference type="NCBI Taxonomy" id="1184251"/>
    <lineage>
        <taxon>Archaea</taxon>
        <taxon>Thermoproteota</taxon>
        <taxon>Thermoprotei</taxon>
        <taxon>Desulfurococcales</taxon>
        <taxon>Desulfurococcaceae</taxon>
        <taxon>Thermogladius</taxon>
    </lineage>
</organism>
<dbReference type="GO" id="GO:0005524">
    <property type="term" value="F:ATP binding"/>
    <property type="evidence" value="ECO:0007669"/>
    <property type="project" value="UniProtKB-KW"/>
</dbReference>
<keyword evidence="2" id="KW-0547">Nucleotide-binding</keyword>
<dbReference type="HOGENOM" id="CLU_000604_1_23_2"/>
<dbReference type="PROSITE" id="PS00211">
    <property type="entry name" value="ABC_TRANSPORTER_1"/>
    <property type="match status" value="1"/>
</dbReference>
<dbReference type="InterPro" id="IPR003439">
    <property type="entry name" value="ABC_transporter-like_ATP-bd"/>
</dbReference>
<dbReference type="Pfam" id="PF00005">
    <property type="entry name" value="ABC_tran"/>
    <property type="match status" value="1"/>
</dbReference>
<dbReference type="PANTHER" id="PTHR43067">
    <property type="entry name" value="OLIGOPEPTIDE/DIPEPTIDE ABC TRANSPORTER, ATPASE SUBUNIT"/>
    <property type="match status" value="1"/>
</dbReference>
<dbReference type="NCBIfam" id="TIGR01727">
    <property type="entry name" value="oligo_HPY"/>
    <property type="match status" value="1"/>
</dbReference>
<dbReference type="OrthoDB" id="18209at2157"/>
<dbReference type="SUPFAM" id="SSF52540">
    <property type="entry name" value="P-loop containing nucleoside triphosphate hydrolases"/>
    <property type="match status" value="1"/>
</dbReference>
<dbReference type="KEGG" id="thg:TCELL_1386"/>
<reference evidence="5 6" key="1">
    <citation type="journal article" date="2012" name="J. Bacteriol.">
        <title>Complete genome sequence of the hyperthermophilic cellulolytic Crenarchaeon 'Thermogladius cellulolyticus' 1633.</title>
        <authorList>
            <person name="Mardanov A.V."/>
            <person name="Kochetkova T.V."/>
            <person name="Beletsky A.V."/>
            <person name="Bonch-Osmolovskaya E.A."/>
            <person name="Ravin N.V."/>
            <person name="Skryabin K.G."/>
        </authorList>
    </citation>
    <scope>NUCLEOTIDE SEQUENCE [LARGE SCALE GENOMIC DNA]</scope>
    <source>
        <strain evidence="6">DSM 22663 / VKM B-2946 / 1633</strain>
    </source>
</reference>
<dbReference type="Proteomes" id="UP000005270">
    <property type="component" value="Chromosome"/>
</dbReference>
<dbReference type="eggNOG" id="arCOG00181">
    <property type="taxonomic scope" value="Archaea"/>
</dbReference>
<sequence>MVLAVEARNLSIGYLDEDDNLVLVVRNASFSVEEGEVCCLVGESGSGKTTLGNSIAGVLPPYSVTKGLLYLFGKLVVKDELRFYEGVRGRLVSYIPQNPGSSLSPYMRVWDQFWRVMKAHGFTEETAKKKVAEILRLLNLKTEVLDHYPHELSGGMQQRVAIGLSLVTGAKLLVADEPTSSVDAHLKLQLMRLFREIKELYGVTIVLITHDVLLAGKICDKILVMYGGEIVEVSSAKELLENPLHPYTKLLTRVVPVLGYKKKLESIPGEPPRPGQVMEGCVFYERCPVRGDECVKTPPAQEVDGRVVKCWRPLIKESALLS</sequence>
<evidence type="ECO:0000313" key="5">
    <source>
        <dbReference type="EMBL" id="AFK51808.1"/>
    </source>
</evidence>
<dbReference type="InterPro" id="IPR017871">
    <property type="entry name" value="ABC_transporter-like_CS"/>
</dbReference>
<dbReference type="Pfam" id="PF08352">
    <property type="entry name" value="oligo_HPY"/>
    <property type="match status" value="1"/>
</dbReference>
<dbReference type="STRING" id="1184251.TCELL_1386"/>
<dbReference type="Gene3D" id="3.40.50.300">
    <property type="entry name" value="P-loop containing nucleotide triphosphate hydrolases"/>
    <property type="match status" value="1"/>
</dbReference>
<dbReference type="PROSITE" id="PS50893">
    <property type="entry name" value="ABC_TRANSPORTER_2"/>
    <property type="match status" value="1"/>
</dbReference>
<name>I3TGC0_THEC1</name>
<accession>I3TGC0</accession>